<name>V5B4Q5_TRYCR</name>
<comment type="caution">
    <text evidence="3">The sequence shown here is derived from an EMBL/GenBank/DDBJ whole genome shotgun (WGS) entry which is preliminary data.</text>
</comment>
<accession>V5B4Q5</accession>
<organism evidence="3 4">
    <name type="scientific">Trypanosoma cruzi Dm28c</name>
    <dbReference type="NCBI Taxonomy" id="1416333"/>
    <lineage>
        <taxon>Eukaryota</taxon>
        <taxon>Discoba</taxon>
        <taxon>Euglenozoa</taxon>
        <taxon>Kinetoplastea</taxon>
        <taxon>Metakinetoplastina</taxon>
        <taxon>Trypanosomatida</taxon>
        <taxon>Trypanosomatidae</taxon>
        <taxon>Trypanosoma</taxon>
        <taxon>Schizotrypanum</taxon>
    </lineage>
</organism>
<evidence type="ECO:0000256" key="2">
    <source>
        <dbReference type="SAM" id="SignalP"/>
    </source>
</evidence>
<feature type="compositionally biased region" description="Polar residues" evidence="1">
    <location>
        <begin position="297"/>
        <end position="311"/>
    </location>
</feature>
<sequence>MRWYKKTLVTVTYLFWLPVSLALLPSPPMQKCEFARGPFPDNDVVSASHTHSPLIYTKALLAVLQREHHSLLFVQLLKAGVFVCVEHHPPTPFMAVRRSMHSAACFLRANQRDTLDACVCLENSHRRHKSEVVIHKATVIIILPTVHGAMLPCELKPICGILAILHRCNHATALVDTRVGSACVGKVSNQNHRTYGRRGEGSVHVRPITGNGSDHLQLLRQGGRKQAAFLFIVPCSHKVQRTIRVQQGVGNRLIHSSVHVSRSNTKHAVAVSHPNVERMGLTLPPRGAHFPSLQHDALSSNSRSDNGSHTQARFPKNRL</sequence>
<feature type="chain" id="PRO_5004730650" description="Secreted protein" evidence="2">
    <location>
        <begin position="23"/>
        <end position="319"/>
    </location>
</feature>
<feature type="signal peptide" evidence="2">
    <location>
        <begin position="1"/>
        <end position="22"/>
    </location>
</feature>
<feature type="region of interest" description="Disordered" evidence="1">
    <location>
        <begin position="284"/>
        <end position="319"/>
    </location>
</feature>
<dbReference type="AlphaFoldDB" id="V5B4Q5"/>
<protein>
    <recommendedName>
        <fullName evidence="5">Secreted protein</fullName>
    </recommendedName>
</protein>
<evidence type="ECO:0000256" key="1">
    <source>
        <dbReference type="SAM" id="MobiDB-lite"/>
    </source>
</evidence>
<dbReference type="EMBL" id="AYLP01000362">
    <property type="protein sequence ID" value="ESS60967.1"/>
    <property type="molecule type" value="Genomic_DNA"/>
</dbReference>
<dbReference type="VEuPathDB" id="TriTrypDB:TCDM_11473"/>
<proteinExistence type="predicted"/>
<gene>
    <name evidence="3" type="ORF">TCDM_11473</name>
</gene>
<reference evidence="3 4" key="1">
    <citation type="journal article" date="2014" name="Genome Announc.">
        <title>Trypanosoma cruzi Clone Dm28c Draft Genome Sequence.</title>
        <authorList>
            <person name="Grisard E.C."/>
            <person name="Teixeira S.M."/>
            <person name="de Almeida L.G."/>
            <person name="Stoco P.H."/>
            <person name="Gerber A.L."/>
            <person name="Talavera-Lopez C."/>
            <person name="Lima O.C."/>
            <person name="Andersson B."/>
            <person name="de Vasconcelos A.T."/>
        </authorList>
    </citation>
    <scope>NUCLEOTIDE SEQUENCE [LARGE SCALE GENOMIC DNA]</scope>
    <source>
        <strain evidence="3 4">Dm28c</strain>
    </source>
</reference>
<keyword evidence="2" id="KW-0732">Signal</keyword>
<evidence type="ECO:0000313" key="3">
    <source>
        <dbReference type="EMBL" id="ESS60967.1"/>
    </source>
</evidence>
<dbReference type="Proteomes" id="UP000017861">
    <property type="component" value="Unassembled WGS sequence"/>
</dbReference>
<evidence type="ECO:0000313" key="4">
    <source>
        <dbReference type="Proteomes" id="UP000017861"/>
    </source>
</evidence>
<evidence type="ECO:0008006" key="5">
    <source>
        <dbReference type="Google" id="ProtNLM"/>
    </source>
</evidence>